<dbReference type="AlphaFoldDB" id="A0A6J8A4R8"/>
<proteinExistence type="predicted"/>
<reference evidence="1 2" key="1">
    <citation type="submission" date="2020-06" db="EMBL/GenBank/DDBJ databases">
        <authorList>
            <person name="Li R."/>
            <person name="Bekaert M."/>
        </authorList>
    </citation>
    <scope>NUCLEOTIDE SEQUENCE [LARGE SCALE GENOMIC DNA]</scope>
    <source>
        <strain evidence="2">wild</strain>
    </source>
</reference>
<dbReference type="InterPro" id="IPR036514">
    <property type="entry name" value="SGNH_hydro_sf"/>
</dbReference>
<name>A0A6J8A4R8_MYTCO</name>
<dbReference type="Proteomes" id="UP000507470">
    <property type="component" value="Unassembled WGS sequence"/>
</dbReference>
<organism evidence="1 2">
    <name type="scientific">Mytilus coruscus</name>
    <name type="common">Sea mussel</name>
    <dbReference type="NCBI Taxonomy" id="42192"/>
    <lineage>
        <taxon>Eukaryota</taxon>
        <taxon>Metazoa</taxon>
        <taxon>Spiralia</taxon>
        <taxon>Lophotrochozoa</taxon>
        <taxon>Mollusca</taxon>
        <taxon>Bivalvia</taxon>
        <taxon>Autobranchia</taxon>
        <taxon>Pteriomorphia</taxon>
        <taxon>Mytilida</taxon>
        <taxon>Mytiloidea</taxon>
        <taxon>Mytilidae</taxon>
        <taxon>Mytilinae</taxon>
        <taxon>Mytilus</taxon>
    </lineage>
</organism>
<sequence>MSENKLWKFLNRPASPQPPTPCNYTPILLSDSKGNYLKEFIGNTVVDRKVKFWCRSGSTVEKSYKWLKANIENKILLHGKLWIYVWLGTCNIATKEGNLISLTSEDNQAVLNITHYFQEFSTLIQKYPECKITFLETPVFSIESFNKSRNHPDPNIFKNQDLKLQDQIYELNSCIRYTNTTINSHSPQFSCDLYRRSNYRRGNNHRTPAARAFYNFSLYQDGIHPERILAEVWLRKILKQMKIDCW</sequence>
<accession>A0A6J8A4R8</accession>
<dbReference type="EMBL" id="CACVKT020000743">
    <property type="protein sequence ID" value="CAC5362394.1"/>
    <property type="molecule type" value="Genomic_DNA"/>
</dbReference>
<evidence type="ECO:0000313" key="1">
    <source>
        <dbReference type="EMBL" id="CAC5362394.1"/>
    </source>
</evidence>
<gene>
    <name evidence="1" type="ORF">MCOR_4165</name>
</gene>
<evidence type="ECO:0000313" key="2">
    <source>
        <dbReference type="Proteomes" id="UP000507470"/>
    </source>
</evidence>
<dbReference type="Gene3D" id="3.40.50.1110">
    <property type="entry name" value="SGNH hydrolase"/>
    <property type="match status" value="1"/>
</dbReference>
<dbReference type="OrthoDB" id="6048568at2759"/>
<protein>
    <submittedName>
        <fullName evidence="1">Uncharacterized protein</fullName>
    </submittedName>
</protein>
<keyword evidence="2" id="KW-1185">Reference proteome</keyword>